<evidence type="ECO:0000313" key="3">
    <source>
        <dbReference type="Proteomes" id="UP000671828"/>
    </source>
</evidence>
<evidence type="ECO:0000256" key="1">
    <source>
        <dbReference type="SAM" id="Phobius"/>
    </source>
</evidence>
<protein>
    <submittedName>
        <fullName evidence="2">Uncharacterized protein</fullName>
    </submittedName>
</protein>
<evidence type="ECO:0000313" key="2">
    <source>
        <dbReference type="EMBL" id="QTR04441.1"/>
    </source>
</evidence>
<dbReference type="EMBL" id="CP072788">
    <property type="protein sequence ID" value="QTR04441.1"/>
    <property type="molecule type" value="Genomic_DNA"/>
</dbReference>
<keyword evidence="1" id="KW-0472">Membrane</keyword>
<feature type="non-terminal residue" evidence="2">
    <location>
        <position position="136"/>
    </location>
</feature>
<feature type="transmembrane region" description="Helical" evidence="1">
    <location>
        <begin position="51"/>
        <end position="73"/>
    </location>
</feature>
<feature type="transmembrane region" description="Helical" evidence="1">
    <location>
        <begin position="12"/>
        <end position="31"/>
    </location>
</feature>
<sequence length="136" mass="14325">MTGRVLGVELRRSSAPAAGLLVGLLGALALYAPALTDQTSLWDTQWTSLAVFQRITLVVLWPLVLGAGAWQAWRDHRARVVELLATTPRPVRQRVAPTACALAIALVAAYAAVSAAGAVRVAGATSYAHLDWVAVT</sequence>
<dbReference type="AlphaFoldDB" id="A0A8T8I194"/>
<keyword evidence="1" id="KW-0812">Transmembrane</keyword>
<feature type="transmembrane region" description="Helical" evidence="1">
    <location>
        <begin position="94"/>
        <end position="113"/>
    </location>
</feature>
<keyword evidence="1" id="KW-1133">Transmembrane helix</keyword>
<reference evidence="2" key="1">
    <citation type="submission" date="2021-04" db="EMBL/GenBank/DDBJ databases">
        <title>Saccharothrix algeriensis WGS.</title>
        <authorList>
            <person name="Stuskova K."/>
            <person name="Hakalova E."/>
            <person name="Tebbal A.B."/>
            <person name="Eichmeier A."/>
        </authorList>
    </citation>
    <scope>NUCLEOTIDE SEQUENCE</scope>
    <source>
        <strain evidence="2">NRRL B-24137</strain>
    </source>
</reference>
<proteinExistence type="predicted"/>
<dbReference type="Proteomes" id="UP000671828">
    <property type="component" value="Chromosome"/>
</dbReference>
<name>A0A8T8I194_9PSEU</name>
<gene>
    <name evidence="2" type="ORF">J7S33_06010</name>
</gene>
<organism evidence="2 3">
    <name type="scientific">Saccharothrix algeriensis</name>
    <dbReference type="NCBI Taxonomy" id="173560"/>
    <lineage>
        <taxon>Bacteria</taxon>
        <taxon>Bacillati</taxon>
        <taxon>Actinomycetota</taxon>
        <taxon>Actinomycetes</taxon>
        <taxon>Pseudonocardiales</taxon>
        <taxon>Pseudonocardiaceae</taxon>
        <taxon>Saccharothrix</taxon>
    </lineage>
</organism>
<accession>A0A8T8I194</accession>